<name>A0A0F9H991_9ZZZZ</name>
<sequence length="91" mass="9915">MPVCELLDFRCIFVNEIVGNAFLAAILAAIIFFIFAGKMKIGFRVTFVLAIPVLLIIGTAISGFPILYAFITMLVGLLLGVIIQKIIGNIR</sequence>
<gene>
    <name evidence="2" type="ORF">LCGC14_2027030</name>
</gene>
<keyword evidence="1" id="KW-0472">Membrane</keyword>
<feature type="transmembrane region" description="Helical" evidence="1">
    <location>
        <begin position="41"/>
        <end position="61"/>
    </location>
</feature>
<accession>A0A0F9H991</accession>
<protein>
    <submittedName>
        <fullName evidence="2">Uncharacterized protein</fullName>
    </submittedName>
</protein>
<comment type="caution">
    <text evidence="2">The sequence shown here is derived from an EMBL/GenBank/DDBJ whole genome shotgun (WGS) entry which is preliminary data.</text>
</comment>
<dbReference type="AlphaFoldDB" id="A0A0F9H991"/>
<feature type="transmembrane region" description="Helical" evidence="1">
    <location>
        <begin position="12"/>
        <end position="34"/>
    </location>
</feature>
<dbReference type="EMBL" id="LAZR01023526">
    <property type="protein sequence ID" value="KKL78220.1"/>
    <property type="molecule type" value="Genomic_DNA"/>
</dbReference>
<feature type="transmembrane region" description="Helical" evidence="1">
    <location>
        <begin position="67"/>
        <end position="87"/>
    </location>
</feature>
<keyword evidence="1" id="KW-0812">Transmembrane</keyword>
<reference evidence="2" key="1">
    <citation type="journal article" date="2015" name="Nature">
        <title>Complex archaea that bridge the gap between prokaryotes and eukaryotes.</title>
        <authorList>
            <person name="Spang A."/>
            <person name="Saw J.H."/>
            <person name="Jorgensen S.L."/>
            <person name="Zaremba-Niedzwiedzka K."/>
            <person name="Martijn J."/>
            <person name="Lind A.E."/>
            <person name="van Eijk R."/>
            <person name="Schleper C."/>
            <person name="Guy L."/>
            <person name="Ettema T.J."/>
        </authorList>
    </citation>
    <scope>NUCLEOTIDE SEQUENCE</scope>
</reference>
<evidence type="ECO:0000256" key="1">
    <source>
        <dbReference type="SAM" id="Phobius"/>
    </source>
</evidence>
<evidence type="ECO:0000313" key="2">
    <source>
        <dbReference type="EMBL" id="KKL78220.1"/>
    </source>
</evidence>
<organism evidence="2">
    <name type="scientific">marine sediment metagenome</name>
    <dbReference type="NCBI Taxonomy" id="412755"/>
    <lineage>
        <taxon>unclassified sequences</taxon>
        <taxon>metagenomes</taxon>
        <taxon>ecological metagenomes</taxon>
    </lineage>
</organism>
<proteinExistence type="predicted"/>
<keyword evidence="1" id="KW-1133">Transmembrane helix</keyword>